<dbReference type="EMBL" id="CP042914">
    <property type="protein sequence ID" value="QEG41932.1"/>
    <property type="molecule type" value="Genomic_DNA"/>
</dbReference>
<reference evidence="1 2" key="1">
    <citation type="submission" date="2019-08" db="EMBL/GenBank/DDBJ databases">
        <title>Deep-cultivation of Planctomycetes and their phenomic and genomic characterization uncovers novel biology.</title>
        <authorList>
            <person name="Wiegand S."/>
            <person name="Jogler M."/>
            <person name="Boedeker C."/>
            <person name="Pinto D."/>
            <person name="Vollmers J."/>
            <person name="Rivas-Marin E."/>
            <person name="Kohn T."/>
            <person name="Peeters S.H."/>
            <person name="Heuer A."/>
            <person name="Rast P."/>
            <person name="Oberbeckmann S."/>
            <person name="Bunk B."/>
            <person name="Jeske O."/>
            <person name="Meyerdierks A."/>
            <person name="Storesund J.E."/>
            <person name="Kallscheuer N."/>
            <person name="Luecker S."/>
            <person name="Lage O.M."/>
            <person name="Pohl T."/>
            <person name="Merkel B.J."/>
            <person name="Hornburger P."/>
            <person name="Mueller R.-W."/>
            <person name="Bruemmer F."/>
            <person name="Labrenz M."/>
            <person name="Spormann A.M."/>
            <person name="Op den Camp H."/>
            <person name="Overmann J."/>
            <person name="Amann R."/>
            <person name="Jetten M.S.M."/>
            <person name="Mascher T."/>
            <person name="Medema M.H."/>
            <person name="Devos D.P."/>
            <person name="Kaster A.-K."/>
            <person name="Ovreas L."/>
            <person name="Rohde M."/>
            <person name="Galperin M.Y."/>
            <person name="Jogler C."/>
        </authorList>
    </citation>
    <scope>NUCLEOTIDE SEQUENCE [LARGE SCALE GENOMIC DNA]</scope>
    <source>
        <strain evidence="1 2">UC8</strain>
    </source>
</reference>
<dbReference type="RefSeq" id="WP_068137206.1">
    <property type="nucleotide sequence ID" value="NZ_CP042914.1"/>
</dbReference>
<gene>
    <name evidence="1" type="ORF">UC8_39600</name>
</gene>
<keyword evidence="2" id="KW-1185">Reference proteome</keyword>
<proteinExistence type="predicted"/>
<organism evidence="1 2">
    <name type="scientific">Roseimaritima ulvae</name>
    <dbReference type="NCBI Taxonomy" id="980254"/>
    <lineage>
        <taxon>Bacteria</taxon>
        <taxon>Pseudomonadati</taxon>
        <taxon>Planctomycetota</taxon>
        <taxon>Planctomycetia</taxon>
        <taxon>Pirellulales</taxon>
        <taxon>Pirellulaceae</taxon>
        <taxon>Roseimaritima</taxon>
    </lineage>
</organism>
<dbReference type="Proteomes" id="UP000325286">
    <property type="component" value="Chromosome"/>
</dbReference>
<dbReference type="Pfam" id="PF09650">
    <property type="entry name" value="PHA_gran_rgn"/>
    <property type="match status" value="1"/>
</dbReference>
<evidence type="ECO:0000313" key="1">
    <source>
        <dbReference type="EMBL" id="QEG41932.1"/>
    </source>
</evidence>
<accession>A0A5B9QVE9</accession>
<dbReference type="InterPro" id="IPR013433">
    <property type="entry name" value="PHA_gran_rgn"/>
</dbReference>
<protein>
    <submittedName>
        <fullName evidence="1">Polyhydroxyalkanoic acid system protein (PHA_gran_rgn)</fullName>
    </submittedName>
</protein>
<dbReference type="OrthoDB" id="287584at2"/>
<evidence type="ECO:0000313" key="2">
    <source>
        <dbReference type="Proteomes" id="UP000325286"/>
    </source>
</evidence>
<name>A0A5B9QVE9_9BACT</name>
<dbReference type="KEGG" id="rul:UC8_39600"/>
<dbReference type="AlphaFoldDB" id="A0A5B9QVE9"/>
<sequence>MPAFKAAVPHHLSAEEAKQRVDSLMQSIDQKYPGMVTNLNSEWNGNVLSLAFTVYGFNIKSNMKVEDKKVDIDGNIPLAALPFKGRIQETISEKLKELLA</sequence>